<dbReference type="OrthoDB" id="5353066at2759"/>
<feature type="region of interest" description="Disordered" evidence="1">
    <location>
        <begin position="250"/>
        <end position="275"/>
    </location>
</feature>
<keyword evidence="4" id="KW-1185">Reference proteome</keyword>
<organism evidence="3 4">
    <name type="scientific">Claviceps africana</name>
    <dbReference type="NCBI Taxonomy" id="83212"/>
    <lineage>
        <taxon>Eukaryota</taxon>
        <taxon>Fungi</taxon>
        <taxon>Dikarya</taxon>
        <taxon>Ascomycota</taxon>
        <taxon>Pezizomycotina</taxon>
        <taxon>Sordariomycetes</taxon>
        <taxon>Hypocreomycetidae</taxon>
        <taxon>Hypocreales</taxon>
        <taxon>Clavicipitaceae</taxon>
        <taxon>Claviceps</taxon>
    </lineage>
</organism>
<feature type="compositionally biased region" description="Low complexity" evidence="1">
    <location>
        <begin position="253"/>
        <end position="262"/>
    </location>
</feature>
<feature type="compositionally biased region" description="Basic and acidic residues" evidence="1">
    <location>
        <begin position="352"/>
        <end position="361"/>
    </location>
</feature>
<feature type="compositionally biased region" description="Polar residues" evidence="1">
    <location>
        <begin position="489"/>
        <end position="503"/>
    </location>
</feature>
<feature type="compositionally biased region" description="Polar residues" evidence="1">
    <location>
        <begin position="138"/>
        <end position="170"/>
    </location>
</feature>
<sequence>MKSDSEQQSSQRSDVNGAVASGRHGSSRKKQSTPLQDPFSDPKYEDKVIPLRNFETLTASRSDPCPEDFVLEHPSRKSCSAIRSQTDYYLKATFNGDGQKEVQVEDEGGAEEEAIDFNSDADTHALSVIASSPAELHSTPQIHGQNLGTASSSQQRRNTHMPSSSYSMTTPRAAKLVTVQRVEPGYVRTSSIYEDDVNTRHSYATCNGNNNNYNYYHYNDCSNSLRRAGGTVKGRPATVGFEIKAASGELMPSNSKSSSHASADPFRFDGDRYSPFLKPSAERDISRELYREDSNLTATPGSAAVAVVNATANATATDGVPVLKHAALRAASDEHPLSQPQLDDDLINSSLSDRERQRQQDTEEDWQTVTTEQTRRPRALELTLRLDRDVGSSLADISISGASDDEFDHFVGGGNCTQPDGQFRSGQNVPPPPYGERAFGHDATTDRPISRRDHAHNPDGLHPQDHFSRQSYQKHHRRPARAAAAIRHLSSQISPDFLKTQTRSRLRQPGVRNPIRRYASLDSDLDREYPSRPHFSGTATRDDGNVDTDMDDDNDNSDDEEDQDSPAYRGNNWPVSALRLDSQEILGHGTHHDSHRTTHHTSRQFAAVASPSSSLYHHRSGLTTALPRFPFPLISLPAAAALQSQRRERGEEDHSDPGPAFAAKARSCTVSTISSNGPNTPASPARESSCCLTKPRQTYRPPDRAHALRQPPSSEIDSDRHASYFHTSLPNSTSLLSARFFRLSNFSARTRTPLAQQPRRRVPGPVSPQQQRYFYHDSLFTPSQTDLIRSAREDILFRRRHHTEDDEPQRRVFLVILALTIFFPLIGLLALWGKFDGTIAWYARGERGGLTREQRGTLKQQLLVEAVFYPALIIALSVYYSVHNS</sequence>
<feature type="compositionally biased region" description="Acidic residues" evidence="1">
    <location>
        <begin position="545"/>
        <end position="564"/>
    </location>
</feature>
<dbReference type="AlphaFoldDB" id="A0A8K0J6R6"/>
<comment type="caution">
    <text evidence="3">The sequence shown here is derived from an EMBL/GenBank/DDBJ whole genome shotgun (WGS) entry which is preliminary data.</text>
</comment>
<evidence type="ECO:0000313" key="3">
    <source>
        <dbReference type="EMBL" id="KAG5926324.1"/>
    </source>
</evidence>
<feature type="compositionally biased region" description="Polar residues" evidence="1">
    <location>
        <begin position="668"/>
        <end position="682"/>
    </location>
</feature>
<feature type="compositionally biased region" description="Basic and acidic residues" evidence="1">
    <location>
        <begin position="645"/>
        <end position="656"/>
    </location>
</feature>
<evidence type="ECO:0000256" key="2">
    <source>
        <dbReference type="SAM" id="Phobius"/>
    </source>
</evidence>
<name>A0A8K0J6R6_9HYPO</name>
<feature type="region of interest" description="Disordered" evidence="1">
    <location>
        <begin position="138"/>
        <end position="172"/>
    </location>
</feature>
<proteinExistence type="predicted"/>
<feature type="region of interest" description="Disordered" evidence="1">
    <location>
        <begin position="438"/>
        <end position="573"/>
    </location>
</feature>
<dbReference type="EMBL" id="SRPY01000276">
    <property type="protein sequence ID" value="KAG5926324.1"/>
    <property type="molecule type" value="Genomic_DNA"/>
</dbReference>
<feature type="transmembrane region" description="Helical" evidence="2">
    <location>
        <begin position="862"/>
        <end position="882"/>
    </location>
</feature>
<keyword evidence="2" id="KW-0472">Membrane</keyword>
<gene>
    <name evidence="3" type="ORF">E4U42_003418</name>
</gene>
<feature type="region of interest" description="Disordered" evidence="1">
    <location>
        <begin position="1"/>
        <end position="48"/>
    </location>
</feature>
<feature type="compositionally biased region" description="Basic and acidic residues" evidence="1">
    <location>
        <begin position="438"/>
        <end position="468"/>
    </location>
</feature>
<feature type="region of interest" description="Disordered" evidence="1">
    <location>
        <begin position="352"/>
        <end position="376"/>
    </location>
</feature>
<protein>
    <submittedName>
        <fullName evidence="3">Uncharacterized protein</fullName>
    </submittedName>
</protein>
<feature type="region of interest" description="Disordered" evidence="1">
    <location>
        <begin position="642"/>
        <end position="719"/>
    </location>
</feature>
<evidence type="ECO:0000313" key="4">
    <source>
        <dbReference type="Proteomes" id="UP000811619"/>
    </source>
</evidence>
<feature type="compositionally biased region" description="Low complexity" evidence="1">
    <location>
        <begin position="1"/>
        <end position="14"/>
    </location>
</feature>
<feature type="transmembrane region" description="Helical" evidence="2">
    <location>
        <begin position="812"/>
        <end position="832"/>
    </location>
</feature>
<accession>A0A8K0J6R6</accession>
<reference evidence="3" key="1">
    <citation type="journal article" date="2020" name="bioRxiv">
        <title>Whole genome comparisons of ergot fungi reveals the divergence and evolution of species within the genus Claviceps are the result of varying mechanisms driving genome evolution and host range expansion.</title>
        <authorList>
            <person name="Wyka S.A."/>
            <person name="Mondo S.J."/>
            <person name="Liu M."/>
            <person name="Dettman J."/>
            <person name="Nalam V."/>
            <person name="Broders K.D."/>
        </authorList>
    </citation>
    <scope>NUCLEOTIDE SEQUENCE</scope>
    <source>
        <strain evidence="3">CCC 489</strain>
    </source>
</reference>
<evidence type="ECO:0000256" key="1">
    <source>
        <dbReference type="SAM" id="MobiDB-lite"/>
    </source>
</evidence>
<keyword evidence="2" id="KW-1133">Transmembrane helix</keyword>
<dbReference type="Proteomes" id="UP000811619">
    <property type="component" value="Unassembled WGS sequence"/>
</dbReference>
<keyword evidence="2" id="KW-0812">Transmembrane</keyword>